<dbReference type="Proteomes" id="UP000660611">
    <property type="component" value="Unassembled WGS sequence"/>
</dbReference>
<feature type="region of interest" description="Disordered" evidence="1">
    <location>
        <begin position="1"/>
        <end position="34"/>
    </location>
</feature>
<evidence type="ECO:0000313" key="2">
    <source>
        <dbReference type="EMBL" id="GIG50614.1"/>
    </source>
</evidence>
<keyword evidence="3" id="KW-1185">Reference proteome</keyword>
<dbReference type="AlphaFoldDB" id="A0A919PUS8"/>
<reference evidence="2" key="1">
    <citation type="submission" date="2021-01" db="EMBL/GenBank/DDBJ databases">
        <title>Whole genome shotgun sequence of Dactylosporangium siamense NBRC 106093.</title>
        <authorList>
            <person name="Komaki H."/>
            <person name="Tamura T."/>
        </authorList>
    </citation>
    <scope>NUCLEOTIDE SEQUENCE</scope>
    <source>
        <strain evidence="2">NBRC 106093</strain>
    </source>
</reference>
<accession>A0A919PUS8</accession>
<organism evidence="2 3">
    <name type="scientific">Dactylosporangium siamense</name>
    <dbReference type="NCBI Taxonomy" id="685454"/>
    <lineage>
        <taxon>Bacteria</taxon>
        <taxon>Bacillati</taxon>
        <taxon>Actinomycetota</taxon>
        <taxon>Actinomycetes</taxon>
        <taxon>Micromonosporales</taxon>
        <taxon>Micromonosporaceae</taxon>
        <taxon>Dactylosporangium</taxon>
    </lineage>
</organism>
<name>A0A919PUS8_9ACTN</name>
<proteinExistence type="predicted"/>
<dbReference type="EMBL" id="BONQ01000137">
    <property type="protein sequence ID" value="GIG50614.1"/>
    <property type="molecule type" value="Genomic_DNA"/>
</dbReference>
<evidence type="ECO:0000256" key="1">
    <source>
        <dbReference type="SAM" id="MobiDB-lite"/>
    </source>
</evidence>
<sequence>MAGGEQAAGGTHLRVPSDQAGQRGGQGRGLHPGTVPALFNHRHQPKRRCVSLAVGVLTRVLIAGDQPGRHMTEFATMAFLVEMPDGGFLEVEERVDVAPDDLSVIGILGASPLEGTGLITFGAVIRAGLDEDQQDDFADWIFDRVMLFAELGGEVDGWERLDDGTWRVEARRRED</sequence>
<evidence type="ECO:0000313" key="3">
    <source>
        <dbReference type="Proteomes" id="UP000660611"/>
    </source>
</evidence>
<protein>
    <submittedName>
        <fullName evidence="2">Uncharacterized protein</fullName>
    </submittedName>
</protein>
<gene>
    <name evidence="2" type="ORF">Dsi01nite_086550</name>
</gene>
<comment type="caution">
    <text evidence="2">The sequence shown here is derived from an EMBL/GenBank/DDBJ whole genome shotgun (WGS) entry which is preliminary data.</text>
</comment>